<proteinExistence type="predicted"/>
<accession>A0A2N1M281</accession>
<protein>
    <submittedName>
        <fullName evidence="1">Uncharacterized protein</fullName>
    </submittedName>
</protein>
<sequence>FCQVLHLLWGFACNLKIGKQLLKDVNFRPFCCFIEKFWLFVYGVGIFSNKQLYYAGPGFKSSFFYTIGVKKERTLFVQEINKKNATAKMYQDFELKYIYIGNDPNDVWQKVGILQKHRGINIFGISHSQIQTFIQILLIIPKCLPEE</sequence>
<reference evidence="1 2" key="2">
    <citation type="submission" date="2017-10" db="EMBL/GenBank/DDBJ databases">
        <title>Extensive intraspecific genome diversity in a model arbuscular mycorrhizal fungus.</title>
        <authorList>
            <person name="Chen E.C.H."/>
            <person name="Morin E."/>
            <person name="Baudet D."/>
            <person name="Noel J."/>
            <person name="Ndikumana S."/>
            <person name="Charron P."/>
            <person name="St-Onge C."/>
            <person name="Giorgi J."/>
            <person name="Grigoriev I.V."/>
            <person name="Roux C."/>
            <person name="Martin F.M."/>
            <person name="Corradi N."/>
        </authorList>
    </citation>
    <scope>NUCLEOTIDE SEQUENCE [LARGE SCALE GENOMIC DNA]</scope>
    <source>
        <strain evidence="1 2">C2</strain>
    </source>
</reference>
<evidence type="ECO:0000313" key="2">
    <source>
        <dbReference type="Proteomes" id="UP000233469"/>
    </source>
</evidence>
<name>A0A2N1M281_9GLOM</name>
<comment type="caution">
    <text evidence="1">The sequence shown here is derived from an EMBL/GenBank/DDBJ whole genome shotgun (WGS) entry which is preliminary data.</text>
</comment>
<gene>
    <name evidence="1" type="ORF">RhiirC2_801532</name>
</gene>
<reference evidence="1 2" key="1">
    <citation type="submission" date="2016-04" db="EMBL/GenBank/DDBJ databases">
        <title>Genome analyses suggest a sexual origin of heterokaryosis in a supposedly ancient asexual fungus.</title>
        <authorList>
            <person name="Ropars J."/>
            <person name="Sedzielewska K."/>
            <person name="Noel J."/>
            <person name="Charron P."/>
            <person name="Farinelli L."/>
            <person name="Marton T."/>
            <person name="Kruger M."/>
            <person name="Pelin A."/>
            <person name="Brachmann A."/>
            <person name="Corradi N."/>
        </authorList>
    </citation>
    <scope>NUCLEOTIDE SEQUENCE [LARGE SCALE GENOMIC DNA]</scope>
    <source>
        <strain evidence="1 2">C2</strain>
    </source>
</reference>
<dbReference type="Proteomes" id="UP000233469">
    <property type="component" value="Unassembled WGS sequence"/>
</dbReference>
<evidence type="ECO:0000313" key="1">
    <source>
        <dbReference type="EMBL" id="PKK55774.1"/>
    </source>
</evidence>
<dbReference type="EMBL" id="LLXL01006851">
    <property type="protein sequence ID" value="PKK55774.1"/>
    <property type="molecule type" value="Genomic_DNA"/>
</dbReference>
<dbReference type="AlphaFoldDB" id="A0A2N1M281"/>
<organism evidence="1 2">
    <name type="scientific">Rhizophagus irregularis</name>
    <dbReference type="NCBI Taxonomy" id="588596"/>
    <lineage>
        <taxon>Eukaryota</taxon>
        <taxon>Fungi</taxon>
        <taxon>Fungi incertae sedis</taxon>
        <taxon>Mucoromycota</taxon>
        <taxon>Glomeromycotina</taxon>
        <taxon>Glomeromycetes</taxon>
        <taxon>Glomerales</taxon>
        <taxon>Glomeraceae</taxon>
        <taxon>Rhizophagus</taxon>
    </lineage>
</organism>
<feature type="non-terminal residue" evidence="1">
    <location>
        <position position="1"/>
    </location>
</feature>